<keyword evidence="2" id="KW-1185">Reference proteome</keyword>
<proteinExistence type="predicted"/>
<accession>A0A0D0CN81</accession>
<dbReference type="AlphaFoldDB" id="A0A0D0CN81"/>
<protein>
    <submittedName>
        <fullName evidence="1">Uncharacterized protein</fullName>
    </submittedName>
</protein>
<name>A0A0D0CN81_9AGAR</name>
<evidence type="ECO:0000313" key="2">
    <source>
        <dbReference type="Proteomes" id="UP000053593"/>
    </source>
</evidence>
<organism evidence="1 2">
    <name type="scientific">Collybiopsis luxurians FD-317 M1</name>
    <dbReference type="NCBI Taxonomy" id="944289"/>
    <lineage>
        <taxon>Eukaryota</taxon>
        <taxon>Fungi</taxon>
        <taxon>Dikarya</taxon>
        <taxon>Basidiomycota</taxon>
        <taxon>Agaricomycotina</taxon>
        <taxon>Agaricomycetes</taxon>
        <taxon>Agaricomycetidae</taxon>
        <taxon>Agaricales</taxon>
        <taxon>Marasmiineae</taxon>
        <taxon>Omphalotaceae</taxon>
        <taxon>Collybiopsis</taxon>
        <taxon>Collybiopsis luxurians</taxon>
    </lineage>
</organism>
<dbReference type="HOGENOM" id="CLU_980228_0_0_1"/>
<dbReference type="OrthoDB" id="2909316at2759"/>
<reference evidence="1 2" key="1">
    <citation type="submission" date="2014-04" db="EMBL/GenBank/DDBJ databases">
        <title>Evolutionary Origins and Diversification of the Mycorrhizal Mutualists.</title>
        <authorList>
            <consortium name="DOE Joint Genome Institute"/>
            <consortium name="Mycorrhizal Genomics Consortium"/>
            <person name="Kohler A."/>
            <person name="Kuo A."/>
            <person name="Nagy L.G."/>
            <person name="Floudas D."/>
            <person name="Copeland A."/>
            <person name="Barry K.W."/>
            <person name="Cichocki N."/>
            <person name="Veneault-Fourrey C."/>
            <person name="LaButti K."/>
            <person name="Lindquist E.A."/>
            <person name="Lipzen A."/>
            <person name="Lundell T."/>
            <person name="Morin E."/>
            <person name="Murat C."/>
            <person name="Riley R."/>
            <person name="Ohm R."/>
            <person name="Sun H."/>
            <person name="Tunlid A."/>
            <person name="Henrissat B."/>
            <person name="Grigoriev I.V."/>
            <person name="Hibbett D.S."/>
            <person name="Martin F."/>
        </authorList>
    </citation>
    <scope>NUCLEOTIDE SEQUENCE [LARGE SCALE GENOMIC DNA]</scope>
    <source>
        <strain evidence="1 2">FD-317 M1</strain>
    </source>
</reference>
<evidence type="ECO:0000313" key="1">
    <source>
        <dbReference type="EMBL" id="KIK60162.1"/>
    </source>
</evidence>
<dbReference type="EMBL" id="KN834776">
    <property type="protein sequence ID" value="KIK60162.1"/>
    <property type="molecule type" value="Genomic_DNA"/>
</dbReference>
<sequence>MTETPIASKPFCEDLELGGYGGAPAKVTVVVVPFPKNTIAVISGKRIAQWTQLFNSYILDSNKKLIKEQASSKANWLAPNNPSSFKIIAIEPPEFDHLDPEVLTLSSSNDDRYIAIYCYQCPPEGSNVKASKMLHQYHTSETKDVTTIYAEDGGDEDSHDTFVSVSVNHEFALPLLFSLFNTDIHLLRMTKLDFSFATIGSDHFREAEKVLRVSLPPQAFSKNRPTVNTLILRWNTASSSFLSTQQQIKYTDYLEDHAWVAIHSLPLCNSFPSTPGYIGNASFG</sequence>
<dbReference type="Proteomes" id="UP000053593">
    <property type="component" value="Unassembled WGS sequence"/>
</dbReference>
<gene>
    <name evidence="1" type="ORF">GYMLUDRAFT_244596</name>
</gene>